<evidence type="ECO:0000259" key="15">
    <source>
        <dbReference type="PROSITE" id="PS51199"/>
    </source>
</evidence>
<dbReference type="PANTHER" id="PTHR30153">
    <property type="entry name" value="REPLICATIVE DNA HELICASE DNAB"/>
    <property type="match status" value="1"/>
</dbReference>
<evidence type="ECO:0000256" key="3">
    <source>
        <dbReference type="ARBA" id="ARBA00022515"/>
    </source>
</evidence>
<comment type="subunit">
    <text evidence="2">Homohexamer.</text>
</comment>
<keyword evidence="8 14" id="KW-0067">ATP-binding</keyword>
<dbReference type="NCBIfam" id="NF006606">
    <property type="entry name" value="PRK09165.1"/>
    <property type="match status" value="1"/>
</dbReference>
<dbReference type="InterPro" id="IPR027417">
    <property type="entry name" value="P-loop_NTPase"/>
</dbReference>
<evidence type="ECO:0000256" key="12">
    <source>
        <dbReference type="ARBA" id="ARBA00048954"/>
    </source>
</evidence>
<name>A0A917NRJ9_9PROT</name>
<dbReference type="InterPro" id="IPR007693">
    <property type="entry name" value="DNA_helicase_DnaB-like_N"/>
</dbReference>
<evidence type="ECO:0000256" key="1">
    <source>
        <dbReference type="ARBA" id="ARBA00008428"/>
    </source>
</evidence>
<evidence type="ECO:0000256" key="10">
    <source>
        <dbReference type="ARBA" id="ARBA00023235"/>
    </source>
</evidence>
<evidence type="ECO:0000256" key="7">
    <source>
        <dbReference type="ARBA" id="ARBA00022806"/>
    </source>
</evidence>
<protein>
    <recommendedName>
        <fullName evidence="13 14">Replicative DNA helicase</fullName>
        <ecNumber evidence="13 14">5.6.2.3</ecNumber>
    </recommendedName>
</protein>
<keyword evidence="9 14" id="KW-0238">DNA-binding</keyword>
<dbReference type="EMBL" id="BMKW01000008">
    <property type="protein sequence ID" value="GGJ23104.1"/>
    <property type="molecule type" value="Genomic_DNA"/>
</dbReference>
<dbReference type="InterPro" id="IPR016136">
    <property type="entry name" value="DNA_helicase_N/primase_C"/>
</dbReference>
<dbReference type="AlphaFoldDB" id="A0A917NRJ9"/>
<reference evidence="16" key="1">
    <citation type="journal article" date="2014" name="Int. J. Syst. Evol. Microbiol.">
        <title>Complete genome sequence of Corynebacterium casei LMG S-19264T (=DSM 44701T), isolated from a smear-ripened cheese.</title>
        <authorList>
            <consortium name="US DOE Joint Genome Institute (JGI-PGF)"/>
            <person name="Walter F."/>
            <person name="Albersmeier A."/>
            <person name="Kalinowski J."/>
            <person name="Ruckert C."/>
        </authorList>
    </citation>
    <scope>NUCLEOTIDE SEQUENCE</scope>
    <source>
        <strain evidence="16">CGMCC 1.3617</strain>
    </source>
</reference>
<dbReference type="InterPro" id="IPR007692">
    <property type="entry name" value="DNA_helicase_DnaB"/>
</dbReference>
<dbReference type="InterPro" id="IPR007694">
    <property type="entry name" value="DNA_helicase_DnaB-like_C"/>
</dbReference>
<keyword evidence="7 14" id="KW-0347">Helicase</keyword>
<keyword evidence="6 14" id="KW-0378">Hydrolase</keyword>
<dbReference type="Proteomes" id="UP000661507">
    <property type="component" value="Unassembled WGS sequence"/>
</dbReference>
<comment type="similarity">
    <text evidence="1 14">Belongs to the helicase family. DnaB subfamily.</text>
</comment>
<gene>
    <name evidence="16" type="ORF">GCM10011320_33000</name>
</gene>
<dbReference type="GO" id="GO:1990077">
    <property type="term" value="C:primosome complex"/>
    <property type="evidence" value="ECO:0007669"/>
    <property type="project" value="UniProtKB-UniRule"/>
</dbReference>
<dbReference type="Gene3D" id="1.10.860.10">
    <property type="entry name" value="DNAb Helicase, Chain A"/>
    <property type="match status" value="1"/>
</dbReference>
<dbReference type="CDD" id="cd00984">
    <property type="entry name" value="DnaB_C"/>
    <property type="match status" value="1"/>
</dbReference>
<comment type="catalytic activity">
    <reaction evidence="12 14">
        <text>ATP + H2O = ADP + phosphate + H(+)</text>
        <dbReference type="Rhea" id="RHEA:13065"/>
        <dbReference type="ChEBI" id="CHEBI:15377"/>
        <dbReference type="ChEBI" id="CHEBI:15378"/>
        <dbReference type="ChEBI" id="CHEBI:30616"/>
        <dbReference type="ChEBI" id="CHEBI:43474"/>
        <dbReference type="ChEBI" id="CHEBI:456216"/>
        <dbReference type="EC" id="5.6.2.3"/>
    </reaction>
</comment>
<dbReference type="GO" id="GO:0005829">
    <property type="term" value="C:cytosol"/>
    <property type="evidence" value="ECO:0007669"/>
    <property type="project" value="TreeGrafter"/>
</dbReference>
<feature type="domain" description="SF4 helicase" evidence="15">
    <location>
        <begin position="194"/>
        <end position="499"/>
    </location>
</feature>
<dbReference type="GO" id="GO:0005524">
    <property type="term" value="F:ATP binding"/>
    <property type="evidence" value="ECO:0007669"/>
    <property type="project" value="UniProtKB-UniRule"/>
</dbReference>
<evidence type="ECO:0000256" key="13">
    <source>
        <dbReference type="NCBIfam" id="TIGR00665"/>
    </source>
</evidence>
<comment type="caution">
    <text evidence="16">The sequence shown here is derived from an EMBL/GenBank/DDBJ whole genome shotgun (WGS) entry which is preliminary data.</text>
</comment>
<dbReference type="PROSITE" id="PS51199">
    <property type="entry name" value="SF4_HELICASE"/>
    <property type="match status" value="1"/>
</dbReference>
<dbReference type="SMART" id="SM00382">
    <property type="entry name" value="AAA"/>
    <property type="match status" value="1"/>
</dbReference>
<evidence type="ECO:0000256" key="8">
    <source>
        <dbReference type="ARBA" id="ARBA00022840"/>
    </source>
</evidence>
<dbReference type="GO" id="GO:0003677">
    <property type="term" value="F:DNA binding"/>
    <property type="evidence" value="ECO:0007669"/>
    <property type="project" value="UniProtKB-UniRule"/>
</dbReference>
<dbReference type="InterPro" id="IPR036185">
    <property type="entry name" value="DNA_heli_DnaB-like_N_sf"/>
</dbReference>
<evidence type="ECO:0000256" key="11">
    <source>
        <dbReference type="ARBA" id="ARBA00044932"/>
    </source>
</evidence>
<dbReference type="SUPFAM" id="SSF48024">
    <property type="entry name" value="N-terminal domain of DnaB helicase"/>
    <property type="match status" value="1"/>
</dbReference>
<keyword evidence="10" id="KW-0413">Isomerase</keyword>
<dbReference type="PANTHER" id="PTHR30153:SF2">
    <property type="entry name" value="REPLICATIVE DNA HELICASE"/>
    <property type="match status" value="1"/>
</dbReference>
<dbReference type="InterPro" id="IPR003593">
    <property type="entry name" value="AAA+_ATPase"/>
</dbReference>
<keyword evidence="4 14" id="KW-0235">DNA replication</keyword>
<dbReference type="EC" id="5.6.2.3" evidence="13 14"/>
<evidence type="ECO:0000256" key="5">
    <source>
        <dbReference type="ARBA" id="ARBA00022741"/>
    </source>
</evidence>
<dbReference type="GO" id="GO:0006269">
    <property type="term" value="P:DNA replication, synthesis of primer"/>
    <property type="evidence" value="ECO:0007669"/>
    <property type="project" value="UniProtKB-UniRule"/>
</dbReference>
<evidence type="ECO:0000256" key="4">
    <source>
        <dbReference type="ARBA" id="ARBA00022705"/>
    </source>
</evidence>
<proteinExistence type="inferred from homology"/>
<evidence type="ECO:0000256" key="14">
    <source>
        <dbReference type="RuleBase" id="RU362085"/>
    </source>
</evidence>
<dbReference type="GO" id="GO:0016787">
    <property type="term" value="F:hydrolase activity"/>
    <property type="evidence" value="ECO:0007669"/>
    <property type="project" value="UniProtKB-KW"/>
</dbReference>
<evidence type="ECO:0000256" key="2">
    <source>
        <dbReference type="ARBA" id="ARBA00011643"/>
    </source>
</evidence>
<dbReference type="Pfam" id="PF00772">
    <property type="entry name" value="DnaB"/>
    <property type="match status" value="1"/>
</dbReference>
<evidence type="ECO:0000256" key="6">
    <source>
        <dbReference type="ARBA" id="ARBA00022801"/>
    </source>
</evidence>
<dbReference type="NCBIfam" id="TIGR00665">
    <property type="entry name" value="DnaB"/>
    <property type="match status" value="1"/>
</dbReference>
<keyword evidence="3 14" id="KW-0639">Primosome</keyword>
<dbReference type="RefSeq" id="WP_188968519.1">
    <property type="nucleotide sequence ID" value="NZ_BMKW01000008.1"/>
</dbReference>
<dbReference type="Pfam" id="PF03796">
    <property type="entry name" value="DnaB_C"/>
    <property type="match status" value="1"/>
</dbReference>
<evidence type="ECO:0000313" key="17">
    <source>
        <dbReference type="Proteomes" id="UP000661507"/>
    </source>
</evidence>
<reference evidence="16" key="2">
    <citation type="submission" date="2020-09" db="EMBL/GenBank/DDBJ databases">
        <authorList>
            <person name="Sun Q."/>
            <person name="Zhou Y."/>
        </authorList>
    </citation>
    <scope>NUCLEOTIDE SEQUENCE</scope>
    <source>
        <strain evidence="16">CGMCC 1.3617</strain>
    </source>
</reference>
<keyword evidence="5 14" id="KW-0547">Nucleotide-binding</keyword>
<evidence type="ECO:0000313" key="16">
    <source>
        <dbReference type="EMBL" id="GGJ23104.1"/>
    </source>
</evidence>
<evidence type="ECO:0000256" key="9">
    <source>
        <dbReference type="ARBA" id="ARBA00023125"/>
    </source>
</evidence>
<comment type="function">
    <text evidence="11 14">The main replicative DNA helicase, it participates in initiation and elongation during chromosome replication. Travels ahead of the DNA replisome, separating dsDNA into templates for DNA synthesis. A processive ATP-dependent 5'-3' DNA helicase it has DNA-dependent ATPase activity.</text>
</comment>
<dbReference type="GO" id="GO:0043139">
    <property type="term" value="F:5'-3' DNA helicase activity"/>
    <property type="evidence" value="ECO:0007669"/>
    <property type="project" value="UniProtKB-EC"/>
</dbReference>
<keyword evidence="17" id="KW-1185">Reference proteome</keyword>
<dbReference type="Gene3D" id="3.40.50.300">
    <property type="entry name" value="P-loop containing nucleotide triphosphate hydrolases"/>
    <property type="match status" value="1"/>
</dbReference>
<sequence>MNSFDATTPNDGLLGLSQRLPPSNLAAEQALLGALLANNKAYERVSEFLAAEHFADPIHGRIYQAIQRRVEAGQLADVVTLRAEFEHSGLLDEVGGPAYLAQLLSAMVGIINAGEYGRVVYDAYLRRQLIDLGEVVVNRAFGAEAELDAKGQLEAAEQALFELAKEGGAGDGGFVSFERALTVAVQHAEKAFSTPGGVSGLPTGLRDLDAKMGGLHPSDLLIVAGRPGMGKTALATKVAFGAAKAILREARETDPNAVPRGGCAIFSLEMSADQLATRLLSEEARISGDRIRRGEIGQRDFDRFVEVSREISALPLWIDDTPAITISALRTRCRRLKRTKGLNLVVVDYLQLMRPAAGTRPENRVLEISMITQGLKAIAKELSVPVIALSQLSRAVESREDKRPQLSDLRESGSIEQDADVVMFVYRDDYYLMQRAPKELAFDNPEKFHDAVDKWQKDMEMAHNKAELIIAKQRHGPTGSIKLFFEAEFTRFGDLDTTHDEPMRD</sequence>
<accession>A0A917NRJ9</accession>
<organism evidence="16 17">
    <name type="scientific">Neoroseomonas lacus</name>
    <dbReference type="NCBI Taxonomy" id="287609"/>
    <lineage>
        <taxon>Bacteria</taxon>
        <taxon>Pseudomonadati</taxon>
        <taxon>Pseudomonadota</taxon>
        <taxon>Alphaproteobacteria</taxon>
        <taxon>Acetobacterales</taxon>
        <taxon>Acetobacteraceae</taxon>
        <taxon>Neoroseomonas</taxon>
    </lineage>
</organism>
<dbReference type="SUPFAM" id="SSF52540">
    <property type="entry name" value="P-loop containing nucleoside triphosphate hydrolases"/>
    <property type="match status" value="1"/>
</dbReference>